<dbReference type="Proteomes" id="UP001164929">
    <property type="component" value="Chromosome 18"/>
</dbReference>
<dbReference type="GO" id="GO:0006281">
    <property type="term" value="P:DNA repair"/>
    <property type="evidence" value="ECO:0007669"/>
    <property type="project" value="UniProtKB-KW"/>
</dbReference>
<keyword evidence="4" id="KW-0498">Mitosis</keyword>
<proteinExistence type="predicted"/>
<reference evidence="9 10" key="1">
    <citation type="journal article" date="2023" name="Mol. Ecol. Resour.">
        <title>Chromosome-level genome assembly of a triploid poplar Populus alba 'Berolinensis'.</title>
        <authorList>
            <person name="Chen S."/>
            <person name="Yu Y."/>
            <person name="Wang X."/>
            <person name="Wang S."/>
            <person name="Zhang T."/>
            <person name="Zhou Y."/>
            <person name="He R."/>
            <person name="Meng N."/>
            <person name="Wang Y."/>
            <person name="Liu W."/>
            <person name="Liu Z."/>
            <person name="Liu J."/>
            <person name="Guo Q."/>
            <person name="Huang H."/>
            <person name="Sederoff R.R."/>
            <person name="Wang G."/>
            <person name="Qu G."/>
            <person name="Chen S."/>
        </authorList>
    </citation>
    <scope>NUCLEOTIDE SEQUENCE [LARGE SCALE GENOMIC DNA]</scope>
    <source>
        <strain evidence="9">SC-2020</strain>
    </source>
</reference>
<evidence type="ECO:0000256" key="2">
    <source>
        <dbReference type="ARBA" id="ARBA00022618"/>
    </source>
</evidence>
<dbReference type="PANTHER" id="PTHR12663:SF3">
    <property type="entry name" value="SISTER CHROMATID COHESION PROTEIN PDS5 HOMOLOG C"/>
    <property type="match status" value="1"/>
</dbReference>
<comment type="caution">
    <text evidence="9">The sequence shown here is derived from an EMBL/GenBank/DDBJ whole genome shotgun (WGS) entry which is preliminary data.</text>
</comment>
<evidence type="ECO:0000256" key="7">
    <source>
        <dbReference type="ARBA" id="ARBA00023306"/>
    </source>
</evidence>
<keyword evidence="5" id="KW-0234">DNA repair</keyword>
<evidence type="ECO:0000256" key="3">
    <source>
        <dbReference type="ARBA" id="ARBA00022763"/>
    </source>
</evidence>
<evidence type="ECO:0000256" key="1">
    <source>
        <dbReference type="ARBA" id="ARBA00004123"/>
    </source>
</evidence>
<gene>
    <name evidence="9" type="ORF">NC653_038893</name>
</gene>
<dbReference type="AlphaFoldDB" id="A0AAD6L9X9"/>
<evidence type="ECO:0000256" key="5">
    <source>
        <dbReference type="ARBA" id="ARBA00023204"/>
    </source>
</evidence>
<evidence type="ECO:0000256" key="8">
    <source>
        <dbReference type="SAM" id="MobiDB-lite"/>
    </source>
</evidence>
<comment type="subcellular location">
    <subcellularLocation>
        <location evidence="1">Nucleus</location>
    </subcellularLocation>
</comment>
<keyword evidence="7" id="KW-0131">Cell cycle</keyword>
<protein>
    <submittedName>
        <fullName evidence="9">Uncharacterized protein</fullName>
    </submittedName>
</protein>
<evidence type="ECO:0000256" key="6">
    <source>
        <dbReference type="ARBA" id="ARBA00023242"/>
    </source>
</evidence>
<keyword evidence="3" id="KW-0227">DNA damage</keyword>
<dbReference type="GO" id="GO:0051301">
    <property type="term" value="P:cell division"/>
    <property type="evidence" value="ECO:0007669"/>
    <property type="project" value="UniProtKB-KW"/>
</dbReference>
<dbReference type="GO" id="GO:0035825">
    <property type="term" value="P:homologous recombination"/>
    <property type="evidence" value="ECO:0007669"/>
    <property type="project" value="UniProtKB-ARBA"/>
</dbReference>
<accession>A0AAD6L9X9</accession>
<dbReference type="InterPro" id="IPR016024">
    <property type="entry name" value="ARM-type_fold"/>
</dbReference>
<sequence length="301" mass="33108">MASSNSDKELEQQLQEAGTKLLNPPSSLDDLLPLLDQVENCLSKVEQSPLKSMQNALSPSQNALVTDQLFRHSNIDVKVAVASCISEITRITAPDAPYDDDQMKEVFQLIVSSFENLDDKSSRSYVKRASILETVAKVRSCVVMLDLECDALIIEMFQHFFKAVIPNEHCWDYHPENVLSSMETIMSLVLEESEDISVELLSPLLASVKKGDEEALPVAQKLGEKVLETCATKVKPYLIQAVKSLGVSLHDYSDIVGSMCQEISGTIEQKDVHAGDENKAEESKPAGTLSAAAAQAWHLPF</sequence>
<feature type="compositionally biased region" description="Basic and acidic residues" evidence="8">
    <location>
        <begin position="1"/>
        <end position="11"/>
    </location>
</feature>
<evidence type="ECO:0000313" key="9">
    <source>
        <dbReference type="EMBL" id="KAJ6956822.1"/>
    </source>
</evidence>
<dbReference type="GO" id="GO:0007064">
    <property type="term" value="P:mitotic sister chromatid cohesion"/>
    <property type="evidence" value="ECO:0007669"/>
    <property type="project" value="InterPro"/>
</dbReference>
<evidence type="ECO:0000256" key="4">
    <source>
        <dbReference type="ARBA" id="ARBA00022776"/>
    </source>
</evidence>
<dbReference type="GO" id="GO:0005634">
    <property type="term" value="C:nucleus"/>
    <property type="evidence" value="ECO:0007669"/>
    <property type="project" value="UniProtKB-SubCell"/>
</dbReference>
<evidence type="ECO:0000313" key="10">
    <source>
        <dbReference type="Proteomes" id="UP001164929"/>
    </source>
</evidence>
<dbReference type="GO" id="GO:0000785">
    <property type="term" value="C:chromatin"/>
    <property type="evidence" value="ECO:0007669"/>
    <property type="project" value="TreeGrafter"/>
</dbReference>
<keyword evidence="10" id="KW-1185">Reference proteome</keyword>
<dbReference type="Pfam" id="PF20168">
    <property type="entry name" value="PDS5"/>
    <property type="match status" value="1"/>
</dbReference>
<dbReference type="EMBL" id="JAQIZT010000018">
    <property type="protein sequence ID" value="KAJ6956822.1"/>
    <property type="molecule type" value="Genomic_DNA"/>
</dbReference>
<keyword evidence="6" id="KW-0539">Nucleus</keyword>
<dbReference type="PANTHER" id="PTHR12663">
    <property type="entry name" value="ANDROGEN INDUCED INHIBITOR OF PROLIFERATION AS3 / PDS5-RELATED"/>
    <property type="match status" value="1"/>
</dbReference>
<keyword evidence="2" id="KW-0132">Cell division</keyword>
<organism evidence="9 10">
    <name type="scientific">Populus alba x Populus x berolinensis</name>
    <dbReference type="NCBI Taxonomy" id="444605"/>
    <lineage>
        <taxon>Eukaryota</taxon>
        <taxon>Viridiplantae</taxon>
        <taxon>Streptophyta</taxon>
        <taxon>Embryophyta</taxon>
        <taxon>Tracheophyta</taxon>
        <taxon>Spermatophyta</taxon>
        <taxon>Magnoliopsida</taxon>
        <taxon>eudicotyledons</taxon>
        <taxon>Gunneridae</taxon>
        <taxon>Pentapetalae</taxon>
        <taxon>rosids</taxon>
        <taxon>fabids</taxon>
        <taxon>Malpighiales</taxon>
        <taxon>Salicaceae</taxon>
        <taxon>Saliceae</taxon>
        <taxon>Populus</taxon>
    </lineage>
</organism>
<feature type="region of interest" description="Disordered" evidence="8">
    <location>
        <begin position="1"/>
        <end position="25"/>
    </location>
</feature>
<dbReference type="InterPro" id="IPR039776">
    <property type="entry name" value="Pds5"/>
</dbReference>
<name>A0AAD6L9X9_9ROSI</name>
<dbReference type="SUPFAM" id="SSF48371">
    <property type="entry name" value="ARM repeat"/>
    <property type="match status" value="1"/>
</dbReference>